<dbReference type="EnsemblMetazoa" id="PPA37150.1">
    <property type="protein sequence ID" value="PPA37150.1"/>
    <property type="gene ID" value="WBGene00275519"/>
</dbReference>
<gene>
    <name evidence="1" type="primary">WBGene00275519</name>
</gene>
<evidence type="ECO:0000313" key="1">
    <source>
        <dbReference type="EnsemblMetazoa" id="PPA37150.1"/>
    </source>
</evidence>
<sequence length="271" mass="31207">MKRYIFLDQGINDTRNENAQQFAECAKEIIEILKGVVQPNVSSEVMIKRVMHGFMKEKAGTENDGGKEMKALVKLLKKFPLDQAKGFVEWNWTTTNEVSNGESKNIGREKRFHGIDPGTFMPIWAWTVQTSIGPLLREWLIPNSPLTKCMNYKDCFEHIHGKKRPQLRSGESSEQAVGRLSAYFVEQFRNRKTGMFARHEKTITDAIVASFYNSRKFIDEVNNFRTVSENALITCWTSNAIRSQKHARQSTRELMKLTMIDKSVKSFSIML</sequence>
<dbReference type="Proteomes" id="UP000005239">
    <property type="component" value="Unassembled WGS sequence"/>
</dbReference>
<accession>A0A8R1URF4</accession>
<accession>A0A2A6BT43</accession>
<proteinExistence type="predicted"/>
<name>A0A2A6BT43_PRIPA</name>
<reference evidence="1" key="2">
    <citation type="submission" date="2022-06" db="UniProtKB">
        <authorList>
            <consortium name="EnsemblMetazoa"/>
        </authorList>
    </citation>
    <scope>IDENTIFICATION</scope>
    <source>
        <strain evidence="1">PS312</strain>
    </source>
</reference>
<protein>
    <submittedName>
        <fullName evidence="1">Uncharacterized protein</fullName>
    </submittedName>
</protein>
<organism evidence="1 2">
    <name type="scientific">Pristionchus pacificus</name>
    <name type="common">Parasitic nematode worm</name>
    <dbReference type="NCBI Taxonomy" id="54126"/>
    <lineage>
        <taxon>Eukaryota</taxon>
        <taxon>Metazoa</taxon>
        <taxon>Ecdysozoa</taxon>
        <taxon>Nematoda</taxon>
        <taxon>Chromadorea</taxon>
        <taxon>Rhabditida</taxon>
        <taxon>Rhabditina</taxon>
        <taxon>Diplogasteromorpha</taxon>
        <taxon>Diplogasteroidea</taxon>
        <taxon>Neodiplogasteridae</taxon>
        <taxon>Pristionchus</taxon>
    </lineage>
</organism>
<evidence type="ECO:0000313" key="2">
    <source>
        <dbReference type="Proteomes" id="UP000005239"/>
    </source>
</evidence>
<keyword evidence="2" id="KW-1185">Reference proteome</keyword>
<dbReference type="AlphaFoldDB" id="A0A2A6BT43"/>
<reference evidence="2" key="1">
    <citation type="journal article" date="2008" name="Nat. Genet.">
        <title>The Pristionchus pacificus genome provides a unique perspective on nematode lifestyle and parasitism.</title>
        <authorList>
            <person name="Dieterich C."/>
            <person name="Clifton S.W."/>
            <person name="Schuster L.N."/>
            <person name="Chinwalla A."/>
            <person name="Delehaunty K."/>
            <person name="Dinkelacker I."/>
            <person name="Fulton L."/>
            <person name="Fulton R."/>
            <person name="Godfrey J."/>
            <person name="Minx P."/>
            <person name="Mitreva M."/>
            <person name="Roeseler W."/>
            <person name="Tian H."/>
            <person name="Witte H."/>
            <person name="Yang S.P."/>
            <person name="Wilson R.K."/>
            <person name="Sommer R.J."/>
        </authorList>
    </citation>
    <scope>NUCLEOTIDE SEQUENCE [LARGE SCALE GENOMIC DNA]</scope>
    <source>
        <strain evidence="2">PS312</strain>
    </source>
</reference>